<organism evidence="2 3">
    <name type="scientific">Nesterenkonia aethiopica</name>
    <dbReference type="NCBI Taxonomy" id="269144"/>
    <lineage>
        <taxon>Bacteria</taxon>
        <taxon>Bacillati</taxon>
        <taxon>Actinomycetota</taxon>
        <taxon>Actinomycetes</taxon>
        <taxon>Micrococcales</taxon>
        <taxon>Micrococcaceae</taxon>
        <taxon>Nesterenkonia</taxon>
    </lineage>
</organism>
<protein>
    <recommendedName>
        <fullName evidence="1">Methyltransferase domain-containing protein</fullName>
    </recommendedName>
</protein>
<name>A0ABP6M2J9_9MICC</name>
<proteinExistence type="predicted"/>
<dbReference type="SUPFAM" id="SSF53335">
    <property type="entry name" value="S-adenosyl-L-methionine-dependent methyltransferases"/>
    <property type="match status" value="1"/>
</dbReference>
<dbReference type="EMBL" id="BAAAVT010000020">
    <property type="protein sequence ID" value="GAA3073698.1"/>
    <property type="molecule type" value="Genomic_DNA"/>
</dbReference>
<sequence length="266" mass="28339">MDSRERITRAFSDASSTSDFDRLGEHLWRPIGASTVELSAPQEGELVLDACCGNGASALPAARRVGPGGHVDAVDLAAPLLADLERQADGLENITSAVADVTSWGRSGYDVVQCVLGIFFFSDMTAGTEHLVKRLRPGGRAAVTIWRRGSMEASGRHLAQAIAGVTGQEFPSRPRHLLDEVNTSETFGPWLADRGLRDVEVTESELRLSLSESLAWLVITGSGFAGMLTGLSEDETERVRQEYLASLQGAGAAELDATTLIGVGWA</sequence>
<evidence type="ECO:0000259" key="1">
    <source>
        <dbReference type="Pfam" id="PF13649"/>
    </source>
</evidence>
<keyword evidence="3" id="KW-1185">Reference proteome</keyword>
<gene>
    <name evidence="2" type="ORF">GCM10010529_27040</name>
</gene>
<feature type="domain" description="Methyltransferase" evidence="1">
    <location>
        <begin position="47"/>
        <end position="139"/>
    </location>
</feature>
<dbReference type="CDD" id="cd02440">
    <property type="entry name" value="AdoMet_MTases"/>
    <property type="match status" value="1"/>
</dbReference>
<evidence type="ECO:0000313" key="2">
    <source>
        <dbReference type="EMBL" id="GAA3073698.1"/>
    </source>
</evidence>
<accession>A0ABP6M2J9</accession>
<dbReference type="Proteomes" id="UP001500236">
    <property type="component" value="Unassembled WGS sequence"/>
</dbReference>
<dbReference type="RefSeq" id="WP_344683316.1">
    <property type="nucleotide sequence ID" value="NZ_BAAAVT010000020.1"/>
</dbReference>
<dbReference type="InterPro" id="IPR041698">
    <property type="entry name" value="Methyltransf_25"/>
</dbReference>
<dbReference type="Pfam" id="PF13649">
    <property type="entry name" value="Methyltransf_25"/>
    <property type="match status" value="1"/>
</dbReference>
<reference evidence="3" key="1">
    <citation type="journal article" date="2019" name="Int. J. Syst. Evol. Microbiol.">
        <title>The Global Catalogue of Microorganisms (GCM) 10K type strain sequencing project: providing services to taxonomists for standard genome sequencing and annotation.</title>
        <authorList>
            <consortium name="The Broad Institute Genomics Platform"/>
            <consortium name="The Broad Institute Genome Sequencing Center for Infectious Disease"/>
            <person name="Wu L."/>
            <person name="Ma J."/>
        </authorList>
    </citation>
    <scope>NUCLEOTIDE SEQUENCE [LARGE SCALE GENOMIC DNA]</scope>
    <source>
        <strain evidence="3">JCM 14309</strain>
    </source>
</reference>
<comment type="caution">
    <text evidence="2">The sequence shown here is derived from an EMBL/GenBank/DDBJ whole genome shotgun (WGS) entry which is preliminary data.</text>
</comment>
<dbReference type="Gene3D" id="3.40.50.150">
    <property type="entry name" value="Vaccinia Virus protein VP39"/>
    <property type="match status" value="1"/>
</dbReference>
<dbReference type="InterPro" id="IPR029063">
    <property type="entry name" value="SAM-dependent_MTases_sf"/>
</dbReference>
<evidence type="ECO:0000313" key="3">
    <source>
        <dbReference type="Proteomes" id="UP001500236"/>
    </source>
</evidence>